<evidence type="ECO:0000256" key="6">
    <source>
        <dbReference type="ARBA" id="ARBA00022801"/>
    </source>
</evidence>
<dbReference type="PRINTS" id="PR00502">
    <property type="entry name" value="NUDIXFAMILY"/>
</dbReference>
<gene>
    <name evidence="12" type="ORF">C2869_12040</name>
</gene>
<dbReference type="InterPro" id="IPR015797">
    <property type="entry name" value="NUDIX_hydrolase-like_dom_sf"/>
</dbReference>
<name>A0A2S0VSC7_9ALTE</name>
<dbReference type="GO" id="GO:0006742">
    <property type="term" value="P:NADP+ catabolic process"/>
    <property type="evidence" value="ECO:0007669"/>
    <property type="project" value="TreeGrafter"/>
</dbReference>
<organism evidence="12 13">
    <name type="scientific">Saccharobesus litoralis</name>
    <dbReference type="NCBI Taxonomy" id="2172099"/>
    <lineage>
        <taxon>Bacteria</taxon>
        <taxon>Pseudomonadati</taxon>
        <taxon>Pseudomonadota</taxon>
        <taxon>Gammaproteobacteria</taxon>
        <taxon>Alteromonadales</taxon>
        <taxon>Alteromonadaceae</taxon>
        <taxon>Saccharobesus</taxon>
    </lineage>
</organism>
<dbReference type="SUPFAM" id="SSF55811">
    <property type="entry name" value="Nudix"/>
    <property type="match status" value="2"/>
</dbReference>
<keyword evidence="5" id="KW-0479">Metal-binding</keyword>
<dbReference type="GO" id="GO:0035529">
    <property type="term" value="F:NADH pyrophosphatase activity"/>
    <property type="evidence" value="ECO:0007669"/>
    <property type="project" value="TreeGrafter"/>
</dbReference>
<dbReference type="GO" id="GO:0019677">
    <property type="term" value="P:NAD+ catabolic process"/>
    <property type="evidence" value="ECO:0007669"/>
    <property type="project" value="TreeGrafter"/>
</dbReference>
<evidence type="ECO:0000256" key="5">
    <source>
        <dbReference type="ARBA" id="ARBA00022723"/>
    </source>
</evidence>
<evidence type="ECO:0000256" key="8">
    <source>
        <dbReference type="ARBA" id="ARBA00023027"/>
    </source>
</evidence>
<dbReference type="PROSITE" id="PS51462">
    <property type="entry name" value="NUDIX"/>
    <property type="match status" value="1"/>
</dbReference>
<dbReference type="OrthoDB" id="9791656at2"/>
<evidence type="ECO:0000256" key="9">
    <source>
        <dbReference type="ARBA" id="ARBA00023679"/>
    </source>
</evidence>
<dbReference type="InterPro" id="IPR020476">
    <property type="entry name" value="Nudix_hydrolase"/>
</dbReference>
<reference evidence="12 13" key="1">
    <citation type="submission" date="2018-01" db="EMBL/GenBank/DDBJ databases">
        <title>Genome sequence of a Cantenovulum-like bacteria.</title>
        <authorList>
            <person name="Tan W.R."/>
            <person name="Lau N.-S."/>
            <person name="Go F."/>
            <person name="Amirul A.-A.A."/>
        </authorList>
    </citation>
    <scope>NUCLEOTIDE SEQUENCE [LARGE SCALE GENOMIC DNA]</scope>
    <source>
        <strain evidence="12 13">CCB-QB4</strain>
    </source>
</reference>
<dbReference type="GO" id="GO:0005829">
    <property type="term" value="C:cytosol"/>
    <property type="evidence" value="ECO:0007669"/>
    <property type="project" value="TreeGrafter"/>
</dbReference>
<evidence type="ECO:0000256" key="3">
    <source>
        <dbReference type="ARBA" id="ARBA00009595"/>
    </source>
</evidence>
<keyword evidence="7" id="KW-0460">Magnesium</keyword>
<evidence type="ECO:0000256" key="4">
    <source>
        <dbReference type="ARBA" id="ARBA00012381"/>
    </source>
</evidence>
<dbReference type="Pfam" id="PF09297">
    <property type="entry name" value="Zn_ribbon_NUD"/>
    <property type="match status" value="1"/>
</dbReference>
<keyword evidence="6 10" id="KW-0378">Hydrolase</keyword>
<evidence type="ECO:0000313" key="13">
    <source>
        <dbReference type="Proteomes" id="UP000244441"/>
    </source>
</evidence>
<protein>
    <recommendedName>
        <fullName evidence="4">NAD(+) diphosphatase</fullName>
        <ecNumber evidence="4">3.6.1.22</ecNumber>
    </recommendedName>
</protein>
<evidence type="ECO:0000259" key="11">
    <source>
        <dbReference type="PROSITE" id="PS51462"/>
    </source>
</evidence>
<dbReference type="Gene3D" id="3.90.79.20">
    <property type="match status" value="1"/>
</dbReference>
<evidence type="ECO:0000256" key="7">
    <source>
        <dbReference type="ARBA" id="ARBA00022842"/>
    </source>
</evidence>
<comment type="similarity">
    <text evidence="3">Belongs to the Nudix hydrolase family. NudC subfamily.</text>
</comment>
<dbReference type="PROSITE" id="PS00893">
    <property type="entry name" value="NUDIX_BOX"/>
    <property type="match status" value="1"/>
</dbReference>
<evidence type="ECO:0000313" key="12">
    <source>
        <dbReference type="EMBL" id="AWB67118.1"/>
    </source>
</evidence>
<dbReference type="PANTHER" id="PTHR42904:SF6">
    <property type="entry name" value="NAD-CAPPED RNA HYDROLASE NUDT12"/>
    <property type="match status" value="1"/>
</dbReference>
<keyword evidence="8" id="KW-0520">NAD</keyword>
<evidence type="ECO:0000256" key="1">
    <source>
        <dbReference type="ARBA" id="ARBA00001946"/>
    </source>
</evidence>
<evidence type="ECO:0000256" key="2">
    <source>
        <dbReference type="ARBA" id="ARBA00001947"/>
    </source>
</evidence>
<accession>A0A2S0VSC7</accession>
<evidence type="ECO:0000256" key="10">
    <source>
        <dbReference type="RuleBase" id="RU003476"/>
    </source>
</evidence>
<dbReference type="InterPro" id="IPR050241">
    <property type="entry name" value="NAD-cap_RNA_hydrolase_NudC"/>
</dbReference>
<dbReference type="Pfam" id="PF00293">
    <property type="entry name" value="NUDIX"/>
    <property type="match status" value="1"/>
</dbReference>
<comment type="cofactor">
    <cofactor evidence="1">
        <name>Mg(2+)</name>
        <dbReference type="ChEBI" id="CHEBI:18420"/>
    </cofactor>
</comment>
<comment type="catalytic activity">
    <reaction evidence="9">
        <text>a 5'-end NAD(+)-phospho-ribonucleoside in mRNA + H2O = a 5'-end phospho-adenosine-phospho-ribonucleoside in mRNA + beta-nicotinamide D-ribonucleotide + 2 H(+)</text>
        <dbReference type="Rhea" id="RHEA:60876"/>
        <dbReference type="Rhea" id="RHEA-COMP:15698"/>
        <dbReference type="Rhea" id="RHEA-COMP:15719"/>
        <dbReference type="ChEBI" id="CHEBI:14649"/>
        <dbReference type="ChEBI" id="CHEBI:15377"/>
        <dbReference type="ChEBI" id="CHEBI:15378"/>
        <dbReference type="ChEBI" id="CHEBI:144029"/>
        <dbReference type="ChEBI" id="CHEBI:144051"/>
    </reaction>
    <physiologicalReaction direction="left-to-right" evidence="9">
        <dbReference type="Rhea" id="RHEA:60877"/>
    </physiologicalReaction>
</comment>
<dbReference type="InterPro" id="IPR020084">
    <property type="entry name" value="NUDIX_hydrolase_CS"/>
</dbReference>
<dbReference type="RefSeq" id="WP_108603167.1">
    <property type="nucleotide sequence ID" value="NZ_CP026604.1"/>
</dbReference>
<dbReference type="InterPro" id="IPR015376">
    <property type="entry name" value="Znr_NADH_PPase"/>
</dbReference>
<dbReference type="Gene3D" id="3.90.79.10">
    <property type="entry name" value="Nucleoside Triphosphate Pyrophosphohydrolase"/>
    <property type="match status" value="1"/>
</dbReference>
<dbReference type="InterPro" id="IPR049734">
    <property type="entry name" value="NudC-like_C"/>
</dbReference>
<dbReference type="NCBIfam" id="NF001299">
    <property type="entry name" value="PRK00241.1"/>
    <property type="match status" value="1"/>
</dbReference>
<feature type="domain" description="Nudix hydrolase" evidence="11">
    <location>
        <begin position="137"/>
        <end position="263"/>
    </location>
</feature>
<dbReference type="CDD" id="cd03429">
    <property type="entry name" value="NUDIX_NADH_pyrophosphatase_Nudt13"/>
    <property type="match status" value="1"/>
</dbReference>
<proteinExistence type="inferred from homology"/>
<sequence>MLKKPLRNERLSEPVFWVIVDGSNVFQTLSGDLPFFCIDKGQIAKHALHLGELKGQAVYSIDRFRVTELPLEQGEWINLKLLIQSLDSATFELVSKAVTFSHFYQTHRFCGRCGSRMRTIHWEVAKHCDKCRHRCYPRLSPCVIVSIRHQEQILLVQSKQTKRENNKMYSAIAGFIEPGETAEQAVEREVLEEVGLKINNIRYIKSQSWPFPHNLMLGFTADFASGDIVLDNNELIDAAWFSLDQLPELPGEYAIASQLIAETIKQCKAPL</sequence>
<dbReference type="Proteomes" id="UP000244441">
    <property type="component" value="Chromosome"/>
</dbReference>
<dbReference type="GO" id="GO:0046872">
    <property type="term" value="F:metal ion binding"/>
    <property type="evidence" value="ECO:0007669"/>
    <property type="project" value="UniProtKB-KW"/>
</dbReference>
<dbReference type="InterPro" id="IPR000086">
    <property type="entry name" value="NUDIX_hydrolase_dom"/>
</dbReference>
<dbReference type="EC" id="3.6.1.22" evidence="4"/>
<keyword evidence="13" id="KW-1185">Reference proteome</keyword>
<dbReference type="AlphaFoldDB" id="A0A2S0VSC7"/>
<dbReference type="PANTHER" id="PTHR42904">
    <property type="entry name" value="NUDIX HYDROLASE, NUDC SUBFAMILY"/>
    <property type="match status" value="1"/>
</dbReference>
<dbReference type="KEGG" id="cate:C2869_12040"/>
<comment type="cofactor">
    <cofactor evidence="2">
        <name>Zn(2+)</name>
        <dbReference type="ChEBI" id="CHEBI:29105"/>
    </cofactor>
</comment>
<dbReference type="EMBL" id="CP026604">
    <property type="protein sequence ID" value="AWB67118.1"/>
    <property type="molecule type" value="Genomic_DNA"/>
</dbReference>